<evidence type="ECO:0000313" key="6">
    <source>
        <dbReference type="Proteomes" id="UP001610446"/>
    </source>
</evidence>
<organism evidence="5 6">
    <name type="scientific">Aspergillus pseudoustus</name>
    <dbReference type="NCBI Taxonomy" id="1810923"/>
    <lineage>
        <taxon>Eukaryota</taxon>
        <taxon>Fungi</taxon>
        <taxon>Dikarya</taxon>
        <taxon>Ascomycota</taxon>
        <taxon>Pezizomycotina</taxon>
        <taxon>Eurotiomycetes</taxon>
        <taxon>Eurotiomycetidae</taxon>
        <taxon>Eurotiales</taxon>
        <taxon>Aspergillaceae</taxon>
        <taxon>Aspergillus</taxon>
        <taxon>Aspergillus subgen. Nidulantes</taxon>
    </lineage>
</organism>
<reference evidence="5 6" key="1">
    <citation type="submission" date="2024-07" db="EMBL/GenBank/DDBJ databases">
        <title>Section-level genome sequencing and comparative genomics of Aspergillus sections Usti and Cavernicolus.</title>
        <authorList>
            <consortium name="Lawrence Berkeley National Laboratory"/>
            <person name="Nybo J.L."/>
            <person name="Vesth T.C."/>
            <person name="Theobald S."/>
            <person name="Frisvad J.C."/>
            <person name="Larsen T.O."/>
            <person name="Kjaerboelling I."/>
            <person name="Rothschild-Mancinelli K."/>
            <person name="Lyhne E.K."/>
            <person name="Kogle M.E."/>
            <person name="Barry K."/>
            <person name="Clum A."/>
            <person name="Na H."/>
            <person name="Ledsgaard L."/>
            <person name="Lin J."/>
            <person name="Lipzen A."/>
            <person name="Kuo A."/>
            <person name="Riley R."/>
            <person name="Mondo S."/>
            <person name="Labutti K."/>
            <person name="Haridas S."/>
            <person name="Pangalinan J."/>
            <person name="Salamov A.A."/>
            <person name="Simmons B.A."/>
            <person name="Magnuson J.K."/>
            <person name="Chen J."/>
            <person name="Drula E."/>
            <person name="Henrissat B."/>
            <person name="Wiebenga A."/>
            <person name="Lubbers R.J."/>
            <person name="Gomes A.C."/>
            <person name="Makela M.R."/>
            <person name="Stajich J."/>
            <person name="Grigoriev I.V."/>
            <person name="Mortensen U.H."/>
            <person name="De Vries R.P."/>
            <person name="Baker S.E."/>
            <person name="Andersen M.R."/>
        </authorList>
    </citation>
    <scope>NUCLEOTIDE SEQUENCE [LARGE SCALE GENOMIC DNA]</scope>
    <source>
        <strain evidence="5 6">CBS 123904</strain>
    </source>
</reference>
<dbReference type="PANTHER" id="PTHR11559">
    <property type="entry name" value="CARBOXYLESTERASE"/>
    <property type="match status" value="1"/>
</dbReference>
<feature type="non-terminal residue" evidence="5">
    <location>
        <position position="691"/>
    </location>
</feature>
<dbReference type="EMBL" id="JBFXLU010000436">
    <property type="protein sequence ID" value="KAL2826557.1"/>
    <property type="molecule type" value="Genomic_DNA"/>
</dbReference>
<keyword evidence="2 3" id="KW-0378">Hydrolase</keyword>
<evidence type="ECO:0000259" key="4">
    <source>
        <dbReference type="Pfam" id="PF00135"/>
    </source>
</evidence>
<accession>A0ABR4II90</accession>
<dbReference type="Gene3D" id="3.40.50.1820">
    <property type="entry name" value="alpha/beta hydrolase"/>
    <property type="match status" value="1"/>
</dbReference>
<dbReference type="EC" id="3.1.1.-" evidence="3"/>
<keyword evidence="6" id="KW-1185">Reference proteome</keyword>
<comment type="similarity">
    <text evidence="1 3">Belongs to the type-B carboxylesterase/lipase family.</text>
</comment>
<dbReference type="Pfam" id="PF00135">
    <property type="entry name" value="COesterase"/>
    <property type="match status" value="1"/>
</dbReference>
<dbReference type="PROSITE" id="PS00122">
    <property type="entry name" value="CARBOXYLESTERASE_B_1"/>
    <property type="match status" value="1"/>
</dbReference>
<dbReference type="InterPro" id="IPR050309">
    <property type="entry name" value="Type-B_Carboxylest/Lipase"/>
</dbReference>
<evidence type="ECO:0000256" key="3">
    <source>
        <dbReference type="RuleBase" id="RU361235"/>
    </source>
</evidence>
<dbReference type="InterPro" id="IPR029058">
    <property type="entry name" value="AB_hydrolase_fold"/>
</dbReference>
<dbReference type="PROSITE" id="PS00941">
    <property type="entry name" value="CARBOXYLESTERASE_B_2"/>
    <property type="match status" value="1"/>
</dbReference>
<dbReference type="InterPro" id="IPR019819">
    <property type="entry name" value="Carboxylesterase_B_CS"/>
</dbReference>
<comment type="caution">
    <text evidence="5">The sequence shown here is derived from an EMBL/GenBank/DDBJ whole genome shotgun (WGS) entry which is preliminary data.</text>
</comment>
<evidence type="ECO:0000256" key="2">
    <source>
        <dbReference type="ARBA" id="ARBA00022801"/>
    </source>
</evidence>
<protein>
    <recommendedName>
        <fullName evidence="3">Carboxylic ester hydrolase</fullName>
        <ecNumber evidence="3">3.1.1.-</ecNumber>
    </recommendedName>
</protein>
<dbReference type="InterPro" id="IPR019826">
    <property type="entry name" value="Carboxylesterase_B_AS"/>
</dbReference>
<dbReference type="Proteomes" id="UP001610446">
    <property type="component" value="Unassembled WGS sequence"/>
</dbReference>
<dbReference type="SUPFAM" id="SSF53474">
    <property type="entry name" value="alpha/beta-Hydrolases"/>
    <property type="match status" value="1"/>
</dbReference>
<evidence type="ECO:0000256" key="1">
    <source>
        <dbReference type="ARBA" id="ARBA00005964"/>
    </source>
</evidence>
<gene>
    <name evidence="5" type="ORF">BJY01DRAFT_255966</name>
</gene>
<dbReference type="InterPro" id="IPR002018">
    <property type="entry name" value="CarbesteraseB"/>
</dbReference>
<evidence type="ECO:0000313" key="5">
    <source>
        <dbReference type="EMBL" id="KAL2826557.1"/>
    </source>
</evidence>
<sequence>MILFIRVLEYTSLVFEIRYLDKEEQEPAAVQSSPSYLLLREAQTQERAAAACNTLGEVLASVEDVPLFQPLLFMHPRAPLDEEGSHHPLWLAGNGGACTAYSLADNHTLRVDCTRRIRALCTNTAEYQTGVSIPSTRRHVLVDTSQGSITGFRDRLTARFQGIPYAKPPIGDRRLKNPERLHSLPGQGRGLAYDATKFKPLCPQDMTPNATPDMPNPNYPVSEDCLYLNIYTPMLPEANTPDLLPVVVWIHGGSNYYGGSSMPFYLGMNLATRRPLVVVSLNYRLGALGFLSDPTKASDVGNNQAMRDQVMALSWVQDHIKSFGGDPERVTIFGESSGGSAVMSLLQTPSAKGLFARAIVQSGSTWSGWQRPHVQASLTQMFLDLAGCKDLNCVKNERTVSQILDYQGQLFSKAQEVFPRGEVNFIEPLRPYIDNDLLTEDWDAALEHGRYHKVPILVTYTRDEFGLILQANETFKERPTNYSTAVEFLATFLLGEERTRRVLDTPELGFNRSLIHAPDVTDPFIQLTTDLGYRCSSEIYAGLLERHNPDIWEVSWDIGLPQFLGGKICGIGTNRACHAAELPILFGSASYANISSSSALASVNYFQHARNTIDLYSNFVYDGELSINATYYPRRDGNTVRNVLHWNDTPASSSGGVRWEICQKMEEMKLYDRLHYPYLPIADHPFMGESH</sequence>
<feature type="domain" description="Carboxylesterase type B" evidence="4">
    <location>
        <begin position="141"/>
        <end position="634"/>
    </location>
</feature>
<proteinExistence type="inferred from homology"/>
<name>A0ABR4II90_9EURO</name>